<evidence type="ECO:0000313" key="4">
    <source>
        <dbReference type="Proteomes" id="UP001485459"/>
    </source>
</evidence>
<dbReference type="PANTHER" id="PTHR45947">
    <property type="entry name" value="SULFOQUINOVOSYL TRANSFERASE SQD2"/>
    <property type="match status" value="1"/>
</dbReference>
<evidence type="ECO:0000259" key="2">
    <source>
        <dbReference type="Pfam" id="PF13439"/>
    </source>
</evidence>
<dbReference type="InterPro" id="IPR050194">
    <property type="entry name" value="Glycosyltransferase_grp1"/>
</dbReference>
<gene>
    <name evidence="3" type="ORF">WJU16_11310</name>
</gene>
<keyword evidence="3" id="KW-0808">Transferase</keyword>
<organism evidence="3 4">
    <name type="scientific">Chitinophaga pollutisoli</name>
    <dbReference type="NCBI Taxonomy" id="3133966"/>
    <lineage>
        <taxon>Bacteria</taxon>
        <taxon>Pseudomonadati</taxon>
        <taxon>Bacteroidota</taxon>
        <taxon>Chitinophagia</taxon>
        <taxon>Chitinophagales</taxon>
        <taxon>Chitinophagaceae</taxon>
        <taxon>Chitinophaga</taxon>
    </lineage>
</organism>
<dbReference type="InterPro" id="IPR001296">
    <property type="entry name" value="Glyco_trans_1"/>
</dbReference>
<dbReference type="SUPFAM" id="SSF53756">
    <property type="entry name" value="UDP-Glycosyltransferase/glycogen phosphorylase"/>
    <property type="match status" value="1"/>
</dbReference>
<dbReference type="Pfam" id="PF13439">
    <property type="entry name" value="Glyco_transf_4"/>
    <property type="match status" value="1"/>
</dbReference>
<dbReference type="CDD" id="cd03801">
    <property type="entry name" value="GT4_PimA-like"/>
    <property type="match status" value="1"/>
</dbReference>
<dbReference type="Proteomes" id="UP001485459">
    <property type="component" value="Chromosome"/>
</dbReference>
<name>A0ABZ2YVM0_9BACT</name>
<dbReference type="RefSeq" id="WP_341838420.1">
    <property type="nucleotide sequence ID" value="NZ_CP149822.1"/>
</dbReference>
<reference evidence="4" key="1">
    <citation type="submission" date="2024-03" db="EMBL/GenBank/DDBJ databases">
        <title>Chitinophaga horti sp. nov., isolated from garden soil.</title>
        <authorList>
            <person name="Lee D.S."/>
            <person name="Han D.M."/>
            <person name="Baek J.H."/>
            <person name="Choi D.G."/>
            <person name="Jeon J.H."/>
            <person name="Jeon C.O."/>
        </authorList>
    </citation>
    <scope>NUCLEOTIDE SEQUENCE [LARGE SCALE GENOMIC DNA]</scope>
    <source>
        <strain evidence="4">GPA1</strain>
    </source>
</reference>
<dbReference type="GO" id="GO:0016757">
    <property type="term" value="F:glycosyltransferase activity"/>
    <property type="evidence" value="ECO:0007669"/>
    <property type="project" value="UniProtKB-KW"/>
</dbReference>
<keyword evidence="4" id="KW-1185">Reference proteome</keyword>
<proteinExistence type="predicted"/>
<feature type="domain" description="Glycosyl transferase family 1" evidence="1">
    <location>
        <begin position="178"/>
        <end position="337"/>
    </location>
</feature>
<dbReference type="InterPro" id="IPR028098">
    <property type="entry name" value="Glyco_trans_4-like_N"/>
</dbReference>
<accession>A0ABZ2YVM0</accession>
<feature type="domain" description="Glycosyltransferase subfamily 4-like N-terminal" evidence="2">
    <location>
        <begin position="51"/>
        <end position="163"/>
    </location>
</feature>
<dbReference type="EMBL" id="CP149822">
    <property type="protein sequence ID" value="WZN43615.1"/>
    <property type="molecule type" value="Genomic_DNA"/>
</dbReference>
<keyword evidence="3" id="KW-0328">Glycosyltransferase</keyword>
<dbReference type="Gene3D" id="3.40.50.2000">
    <property type="entry name" value="Glycogen Phosphorylase B"/>
    <property type="match status" value="2"/>
</dbReference>
<dbReference type="EC" id="2.4.-.-" evidence="3"/>
<protein>
    <submittedName>
        <fullName evidence="3">Glycosyltransferase family 4 protein</fullName>
        <ecNumber evidence="3">2.4.-.-</ecNumber>
    </submittedName>
</protein>
<sequence>MSPLRIYLISNLYPKEEANDYYGVFVKNFITSLGQSNEIAFTGFSLIRGRGKSRMEKLVKYIRFYADILRKGLFGKYDIIYVHNVSHTALPLLAVRLFTRKDIVLNPHGEDILTNSKTTALLLKLAKPLIRKANIVAPSGFFRDIIIRQFRKKKEDVAIYPSGGVDTRFFTPAEDRVAREDYCIGFVSRLDAKKGWETYLKTMKALAMNGFPVRGLVAGKGTQVAEFEHMLQELGLEKHVLYAGGLNQQALADLYRQMDIFVFPTEYEESLGLVGLEAMACGVPVAGTRIGGLQDFIKDHENGYFFEKGDHAVLTNILIQFIQLSPAEKQRLSVNARATALQFDATKARTELIQQLKHWFNTRKI</sequence>
<evidence type="ECO:0000259" key="1">
    <source>
        <dbReference type="Pfam" id="PF00534"/>
    </source>
</evidence>
<dbReference type="Pfam" id="PF00534">
    <property type="entry name" value="Glycos_transf_1"/>
    <property type="match status" value="1"/>
</dbReference>
<evidence type="ECO:0000313" key="3">
    <source>
        <dbReference type="EMBL" id="WZN43615.1"/>
    </source>
</evidence>
<dbReference type="PANTHER" id="PTHR45947:SF3">
    <property type="entry name" value="SULFOQUINOVOSYL TRANSFERASE SQD2"/>
    <property type="match status" value="1"/>
</dbReference>